<keyword evidence="2" id="KW-0732">Signal</keyword>
<feature type="region of interest" description="Disordered" evidence="1">
    <location>
        <begin position="205"/>
        <end position="242"/>
    </location>
</feature>
<feature type="compositionally biased region" description="Gly residues" evidence="1">
    <location>
        <begin position="211"/>
        <end position="234"/>
    </location>
</feature>
<name>A0A9P6JBU8_MORAP</name>
<evidence type="ECO:0008006" key="5">
    <source>
        <dbReference type="Google" id="ProtNLM"/>
    </source>
</evidence>
<feature type="chain" id="PRO_5040499797" description="GPI anchored protein" evidence="2">
    <location>
        <begin position="23"/>
        <end position="266"/>
    </location>
</feature>
<dbReference type="AlphaFoldDB" id="A0A9P6JBU8"/>
<gene>
    <name evidence="3" type="ORF">BGZ70_001314</name>
</gene>
<proteinExistence type="predicted"/>
<protein>
    <recommendedName>
        <fullName evidence="5">GPI anchored protein</fullName>
    </recommendedName>
</protein>
<comment type="caution">
    <text evidence="3">The sequence shown here is derived from an EMBL/GenBank/DDBJ whole genome shotgun (WGS) entry which is preliminary data.</text>
</comment>
<feature type="signal peptide" evidence="2">
    <location>
        <begin position="1"/>
        <end position="22"/>
    </location>
</feature>
<evidence type="ECO:0000256" key="2">
    <source>
        <dbReference type="SAM" id="SignalP"/>
    </source>
</evidence>
<reference evidence="3" key="1">
    <citation type="journal article" date="2020" name="Fungal Divers.">
        <title>Resolving the Mortierellaceae phylogeny through synthesis of multi-gene phylogenetics and phylogenomics.</title>
        <authorList>
            <person name="Vandepol N."/>
            <person name="Liber J."/>
            <person name="Desiro A."/>
            <person name="Na H."/>
            <person name="Kennedy M."/>
            <person name="Barry K."/>
            <person name="Grigoriev I.V."/>
            <person name="Miller A.N."/>
            <person name="O'Donnell K."/>
            <person name="Stajich J.E."/>
            <person name="Bonito G."/>
        </authorList>
    </citation>
    <scope>NUCLEOTIDE SEQUENCE</scope>
    <source>
        <strain evidence="3">CK1249</strain>
    </source>
</reference>
<sequence>MRSFVRAVGLAAMATFAIVAHAQEGSLTDGVSRNSGEPFKDIIGYRSLGLAEGPFQPLSVRNTLPPMVARSDSLEKRQSSCPVGYGDCKNGKCCPSNQLCSVAAGGCCPSNLGYTCGGQYCCPYSYCTTDGHCGCSSASETRCGNKCCYYGCDASGGCACPSAYPTACSDGKTCCPAGATCVAGGKCSGGGGGTFPSLPSLTSAAPQPTNGAGGSGSGGSGSGGSGSGGSGSGGPTSVQLPSGGVREYTSGAIAAFMGMAAVFAAV</sequence>
<evidence type="ECO:0000256" key="1">
    <source>
        <dbReference type="SAM" id="MobiDB-lite"/>
    </source>
</evidence>
<evidence type="ECO:0000313" key="3">
    <source>
        <dbReference type="EMBL" id="KAF9966770.1"/>
    </source>
</evidence>
<accession>A0A9P6JBU8</accession>
<keyword evidence="4" id="KW-1185">Reference proteome</keyword>
<dbReference type="EMBL" id="JAAAHY010000129">
    <property type="protein sequence ID" value="KAF9966770.1"/>
    <property type="molecule type" value="Genomic_DNA"/>
</dbReference>
<dbReference type="OrthoDB" id="5854875at2759"/>
<dbReference type="Proteomes" id="UP000738359">
    <property type="component" value="Unassembled WGS sequence"/>
</dbReference>
<evidence type="ECO:0000313" key="4">
    <source>
        <dbReference type="Proteomes" id="UP000738359"/>
    </source>
</evidence>
<organism evidence="3 4">
    <name type="scientific">Mortierella alpina</name>
    <name type="common">Oleaginous fungus</name>
    <name type="synonym">Mortierella renispora</name>
    <dbReference type="NCBI Taxonomy" id="64518"/>
    <lineage>
        <taxon>Eukaryota</taxon>
        <taxon>Fungi</taxon>
        <taxon>Fungi incertae sedis</taxon>
        <taxon>Mucoromycota</taxon>
        <taxon>Mortierellomycotina</taxon>
        <taxon>Mortierellomycetes</taxon>
        <taxon>Mortierellales</taxon>
        <taxon>Mortierellaceae</taxon>
        <taxon>Mortierella</taxon>
    </lineage>
</organism>